<organism evidence="8 9">
    <name type="scientific">Synaphobranchus kaupii</name>
    <name type="common">Kaup's arrowtooth eel</name>
    <dbReference type="NCBI Taxonomy" id="118154"/>
    <lineage>
        <taxon>Eukaryota</taxon>
        <taxon>Metazoa</taxon>
        <taxon>Chordata</taxon>
        <taxon>Craniata</taxon>
        <taxon>Vertebrata</taxon>
        <taxon>Euteleostomi</taxon>
        <taxon>Actinopterygii</taxon>
        <taxon>Neopterygii</taxon>
        <taxon>Teleostei</taxon>
        <taxon>Anguilliformes</taxon>
        <taxon>Synaphobranchidae</taxon>
        <taxon>Synaphobranchus</taxon>
    </lineage>
</organism>
<dbReference type="GO" id="GO:0004563">
    <property type="term" value="F:beta-N-acetylhexosaminidase activity"/>
    <property type="evidence" value="ECO:0007669"/>
    <property type="project" value="UniProtKB-EC"/>
</dbReference>
<dbReference type="PANTHER" id="PTHR21040">
    <property type="entry name" value="BCDNA.GH04120"/>
    <property type="match status" value="1"/>
</dbReference>
<feature type="compositionally biased region" description="Basic and acidic residues" evidence="5">
    <location>
        <begin position="72"/>
        <end position="90"/>
    </location>
</feature>
<accession>A0A9Q1EU01</accession>
<comment type="caution">
    <text evidence="8">The sequence shown here is derived from an EMBL/GenBank/DDBJ whole genome shotgun (WGS) entry which is preliminary data.</text>
</comment>
<feature type="signal peptide" evidence="6">
    <location>
        <begin position="1"/>
        <end position="27"/>
    </location>
</feature>
<dbReference type="InterPro" id="IPR015883">
    <property type="entry name" value="Glyco_hydro_20_cat"/>
</dbReference>
<evidence type="ECO:0000256" key="1">
    <source>
        <dbReference type="ARBA" id="ARBA00001231"/>
    </source>
</evidence>
<keyword evidence="6" id="KW-0732">Signal</keyword>
<dbReference type="PANTHER" id="PTHR21040:SF5">
    <property type="entry name" value="BETA-N-ACETYLHEXOSAMINIDASE"/>
    <property type="match status" value="1"/>
</dbReference>
<evidence type="ECO:0000313" key="9">
    <source>
        <dbReference type="Proteomes" id="UP001152622"/>
    </source>
</evidence>
<dbReference type="Gene3D" id="3.20.20.80">
    <property type="entry name" value="Glycosidases"/>
    <property type="match status" value="1"/>
</dbReference>
<protein>
    <recommendedName>
        <fullName evidence="3">beta-N-acetylhexosaminidase</fullName>
        <ecNumber evidence="3">3.2.1.52</ecNumber>
    </recommendedName>
</protein>
<dbReference type="GO" id="GO:0005975">
    <property type="term" value="P:carbohydrate metabolic process"/>
    <property type="evidence" value="ECO:0007669"/>
    <property type="project" value="InterPro"/>
</dbReference>
<evidence type="ECO:0000256" key="4">
    <source>
        <dbReference type="ARBA" id="ARBA00022801"/>
    </source>
</evidence>
<evidence type="ECO:0000256" key="6">
    <source>
        <dbReference type="SAM" id="SignalP"/>
    </source>
</evidence>
<feature type="chain" id="PRO_5040188147" description="beta-N-acetylhexosaminidase" evidence="6">
    <location>
        <begin position="28"/>
        <end position="318"/>
    </location>
</feature>
<feature type="domain" description="Glycoside hydrolase family 20 catalytic" evidence="7">
    <location>
        <begin position="162"/>
        <end position="304"/>
    </location>
</feature>
<evidence type="ECO:0000313" key="8">
    <source>
        <dbReference type="EMBL" id="KAJ8345031.1"/>
    </source>
</evidence>
<reference evidence="8" key="1">
    <citation type="journal article" date="2023" name="Science">
        <title>Genome structures resolve the early diversification of teleost fishes.</title>
        <authorList>
            <person name="Parey E."/>
            <person name="Louis A."/>
            <person name="Montfort J."/>
            <person name="Bouchez O."/>
            <person name="Roques C."/>
            <person name="Iampietro C."/>
            <person name="Lluch J."/>
            <person name="Castinel A."/>
            <person name="Donnadieu C."/>
            <person name="Desvignes T."/>
            <person name="Floi Bucao C."/>
            <person name="Jouanno E."/>
            <person name="Wen M."/>
            <person name="Mejri S."/>
            <person name="Dirks R."/>
            <person name="Jansen H."/>
            <person name="Henkel C."/>
            <person name="Chen W.J."/>
            <person name="Zahm M."/>
            <person name="Cabau C."/>
            <person name="Klopp C."/>
            <person name="Thompson A.W."/>
            <person name="Robinson-Rechavi M."/>
            <person name="Braasch I."/>
            <person name="Lecointre G."/>
            <person name="Bobe J."/>
            <person name="Postlethwait J.H."/>
            <person name="Berthelot C."/>
            <person name="Roest Crollius H."/>
            <person name="Guiguen Y."/>
        </authorList>
    </citation>
    <scope>NUCLEOTIDE SEQUENCE</scope>
    <source>
        <strain evidence="8">WJC10195</strain>
    </source>
</reference>
<gene>
    <name evidence="8" type="ORF">SKAU_G00292240</name>
</gene>
<comment type="catalytic activity">
    <reaction evidence="1">
        <text>Hydrolysis of terminal non-reducing N-acetyl-D-hexosamine residues in N-acetyl-beta-D-hexosaminides.</text>
        <dbReference type="EC" id="3.2.1.52"/>
    </reaction>
</comment>
<comment type="similarity">
    <text evidence="2">Belongs to the glycosyl hydrolase 20 family.</text>
</comment>
<dbReference type="EMBL" id="JAINUF010000012">
    <property type="protein sequence ID" value="KAJ8345031.1"/>
    <property type="molecule type" value="Genomic_DNA"/>
</dbReference>
<sequence length="318" mass="35553">MPATRLSMLLRLLVMTLVVVVVVKLLSQPRQVVPGGKMNRATIHRFWNKNSGKEQEPQKQDASPAEGSPQEAKGRPGQPERPERPEEAEKLPLAPRGLPSHDPNAPPLKVVHLDLKGAAPKLKYLEQIFPLFSSLGATGVLLEYEDMFPYEGELKVLRSPYAYSAEDIKTILNLAKLSKLQVIPLVQVFGHLEFVLKHGQYTALREVGDFPNSLNPHAPGSQTLIQTMVTQVLDQHPDCPWLHIGADEVFGLGESQDSKNWLHSHKGDKGKMYLDHVVAVARFIIEKRPGIRLLMWDDMMRKISVSILKGRDGNCTHT</sequence>
<evidence type="ECO:0000259" key="7">
    <source>
        <dbReference type="Pfam" id="PF00728"/>
    </source>
</evidence>
<dbReference type="SUPFAM" id="SSF51445">
    <property type="entry name" value="(Trans)glycosidases"/>
    <property type="match status" value="1"/>
</dbReference>
<dbReference type="Pfam" id="PF00728">
    <property type="entry name" value="Glyco_hydro_20"/>
    <property type="match status" value="1"/>
</dbReference>
<name>A0A9Q1EU01_SYNKA</name>
<keyword evidence="9" id="KW-1185">Reference proteome</keyword>
<dbReference type="InterPro" id="IPR017853">
    <property type="entry name" value="GH"/>
</dbReference>
<proteinExistence type="inferred from homology"/>
<dbReference type="EC" id="3.2.1.52" evidence="3"/>
<dbReference type="AlphaFoldDB" id="A0A9Q1EU01"/>
<evidence type="ECO:0000256" key="5">
    <source>
        <dbReference type="SAM" id="MobiDB-lite"/>
    </source>
</evidence>
<feature type="region of interest" description="Disordered" evidence="5">
    <location>
        <begin position="49"/>
        <end position="105"/>
    </location>
</feature>
<dbReference type="OrthoDB" id="10023921at2759"/>
<evidence type="ECO:0000256" key="3">
    <source>
        <dbReference type="ARBA" id="ARBA00012663"/>
    </source>
</evidence>
<keyword evidence="4" id="KW-0378">Hydrolase</keyword>
<dbReference type="Proteomes" id="UP001152622">
    <property type="component" value="Chromosome 12"/>
</dbReference>
<dbReference type="InterPro" id="IPR038901">
    <property type="entry name" value="HEXDC-like"/>
</dbReference>
<evidence type="ECO:0000256" key="2">
    <source>
        <dbReference type="ARBA" id="ARBA00006285"/>
    </source>
</evidence>